<dbReference type="Proteomes" id="UP000019812">
    <property type="component" value="Unassembled WGS sequence"/>
</dbReference>
<protein>
    <submittedName>
        <fullName evidence="1">Uncharacterized protein</fullName>
    </submittedName>
</protein>
<organism evidence="1 2">
    <name type="scientific">Candidatus Accumulibacter vicinus</name>
    <dbReference type="NCBI Taxonomy" id="2954382"/>
    <lineage>
        <taxon>Bacteria</taxon>
        <taxon>Pseudomonadati</taxon>
        <taxon>Pseudomonadota</taxon>
        <taxon>Betaproteobacteria</taxon>
        <taxon>Candidatus Accumulibacter</taxon>
    </lineage>
</organism>
<dbReference type="AlphaFoldDB" id="A0A084XZ49"/>
<comment type="caution">
    <text evidence="1">The sequence shown here is derived from an EMBL/GenBank/DDBJ whole genome shotgun (WGS) entry which is preliminary data.</text>
</comment>
<evidence type="ECO:0000313" key="1">
    <source>
        <dbReference type="EMBL" id="KFB67743.1"/>
    </source>
</evidence>
<gene>
    <name evidence="1" type="ORF">CAPSK01_002858</name>
</gene>
<dbReference type="EMBL" id="JDSS02000026">
    <property type="protein sequence ID" value="KFB67743.1"/>
    <property type="molecule type" value="Genomic_DNA"/>
</dbReference>
<evidence type="ECO:0000313" key="2">
    <source>
        <dbReference type="Proteomes" id="UP000019812"/>
    </source>
</evidence>
<accession>A0A084XZ49</accession>
<name>A0A084XZ49_9PROT</name>
<proteinExistence type="predicted"/>
<reference evidence="1 2" key="1">
    <citation type="submission" date="2014-07" db="EMBL/GenBank/DDBJ databases">
        <title>Expanding our view of genomic diversity in Candidatus Accumulibacter clades.</title>
        <authorList>
            <person name="Skennerton C.T."/>
            <person name="Barr J.J."/>
            <person name="Slater F.R."/>
            <person name="Bond P.L."/>
            <person name="Tyson G.W."/>
        </authorList>
    </citation>
    <scope>NUCLEOTIDE SEQUENCE [LARGE SCALE GENOMIC DNA]</scope>
    <source>
        <strain evidence="2">SK-01</strain>
    </source>
</reference>
<sequence>MRHQQHVTAQQGSGPIEQGLLVACLDVGGEQDAGKGILDPQHATHVVGPGGLVLVSSDFGMQDRETNAVPLPGLPGLTTFAGQFGKRRQGTHDRHRLLHGYDATRVVLVAMGHDQRIERLDSAGAQVGNDDALAGVRFGAVQRPGVVEKIVFGGTHDNRQSLTDVKHIDPGLSRQGPLGWCKQHWQQQTQAQPASRETAWQK</sequence>